<organism evidence="2 3">
    <name type="scientific">Deinococcus cavernae</name>
    <dbReference type="NCBI Taxonomy" id="2320857"/>
    <lineage>
        <taxon>Bacteria</taxon>
        <taxon>Thermotogati</taxon>
        <taxon>Deinococcota</taxon>
        <taxon>Deinococci</taxon>
        <taxon>Deinococcales</taxon>
        <taxon>Deinococcaceae</taxon>
        <taxon>Deinococcus</taxon>
    </lineage>
</organism>
<dbReference type="Pfam" id="PF20256">
    <property type="entry name" value="MoCoBD_2"/>
    <property type="match status" value="1"/>
</dbReference>
<dbReference type="SUPFAM" id="SSF56003">
    <property type="entry name" value="Molybdenum cofactor-binding domain"/>
    <property type="match status" value="1"/>
</dbReference>
<gene>
    <name evidence="2" type="ORF">D3875_22565</name>
</gene>
<dbReference type="SMART" id="SM01008">
    <property type="entry name" value="Ald_Xan_dh_C"/>
    <property type="match status" value="1"/>
</dbReference>
<dbReference type="SUPFAM" id="SSF54665">
    <property type="entry name" value="CO dehydrogenase molybdoprotein N-domain-like"/>
    <property type="match status" value="1"/>
</dbReference>
<dbReference type="InterPro" id="IPR000674">
    <property type="entry name" value="Ald_Oxase/Xan_DH_a/b"/>
</dbReference>
<dbReference type="Proteomes" id="UP000286287">
    <property type="component" value="Unassembled WGS sequence"/>
</dbReference>
<dbReference type="RefSeq" id="WP_119766964.1">
    <property type="nucleotide sequence ID" value="NZ_QYUJ01000030.1"/>
</dbReference>
<protein>
    <submittedName>
        <fullName evidence="2">Xanthine dehydrogenase family protein molybdopterin-binding subunit</fullName>
    </submittedName>
</protein>
<evidence type="ECO:0000313" key="3">
    <source>
        <dbReference type="Proteomes" id="UP000286287"/>
    </source>
</evidence>
<dbReference type="GO" id="GO:0005506">
    <property type="term" value="F:iron ion binding"/>
    <property type="evidence" value="ECO:0007669"/>
    <property type="project" value="InterPro"/>
</dbReference>
<accession>A0A418V048</accession>
<evidence type="ECO:0000259" key="1">
    <source>
        <dbReference type="SMART" id="SM01008"/>
    </source>
</evidence>
<reference evidence="2 3" key="1">
    <citation type="submission" date="2018-09" db="EMBL/GenBank/DDBJ databases">
        <authorList>
            <person name="Zhu H."/>
        </authorList>
    </citation>
    <scope>NUCLEOTIDE SEQUENCE [LARGE SCALE GENOMIC DNA]</scope>
    <source>
        <strain evidence="2 3">K2S05-167</strain>
    </source>
</reference>
<dbReference type="InterPro" id="IPR016208">
    <property type="entry name" value="Ald_Oxase/xanthine_DH-like"/>
</dbReference>
<dbReference type="InterPro" id="IPR037165">
    <property type="entry name" value="AldOxase/xan_DH_Mopterin-bd_sf"/>
</dbReference>
<dbReference type="Gene3D" id="3.30.365.10">
    <property type="entry name" value="Aldehyde oxidase/xanthine dehydrogenase, molybdopterin binding domain"/>
    <property type="match status" value="4"/>
</dbReference>
<dbReference type="InterPro" id="IPR046867">
    <property type="entry name" value="AldOxase/xan_DH_MoCoBD2"/>
</dbReference>
<proteinExistence type="predicted"/>
<dbReference type="OrthoDB" id="9759099at2"/>
<evidence type="ECO:0000313" key="2">
    <source>
        <dbReference type="EMBL" id="RJF69106.1"/>
    </source>
</evidence>
<dbReference type="PANTHER" id="PTHR11908:SF123">
    <property type="entry name" value="ALDEHYDE OXIDOREDUCTASE MOLYBDENUM-BINDING SUBUNIT PAOC"/>
    <property type="match status" value="1"/>
</dbReference>
<dbReference type="AlphaFoldDB" id="A0A418V048"/>
<keyword evidence="3" id="KW-1185">Reference proteome</keyword>
<dbReference type="EMBL" id="QYUJ01000030">
    <property type="protein sequence ID" value="RJF69106.1"/>
    <property type="molecule type" value="Genomic_DNA"/>
</dbReference>
<dbReference type="Pfam" id="PF01315">
    <property type="entry name" value="Ald_Xan_dh_C"/>
    <property type="match status" value="1"/>
</dbReference>
<dbReference type="InterPro" id="IPR008274">
    <property type="entry name" value="AldOxase/xan_DH_MoCoBD1"/>
</dbReference>
<name>A0A418V048_9DEIO</name>
<dbReference type="InterPro" id="IPR036856">
    <property type="entry name" value="Ald_Oxase/Xan_DH_a/b_sf"/>
</dbReference>
<sequence>MKFDTPADTNPIDQEKVVAQPHPRIEGPLKVTGQATYAAEYHEPRNTAYGFVRGSGIGHGKITRIDVGRAEAAPGVLLVLTHHNTPWTTLESPVPQQYEHSPHLVSEEVNYYGEAVAFVVAETFEQARHAASLIEVEYQAGEADFVLEDVMAQGKPSPDSPDSEVGDFEQAFKEASVKVDVTYTTPDQSQMPMEPHASLAEWQGEQLTLYTSNQMVHWVRRGLSKTFHMPQQDIRIVSRYVGGGFGSKLNFYADAVLSIYAARKLGRPVKTVLHRPLIPNHTTHRPATIQRLRLAADREGHLLAVGHDSYSGNLPGGDGENASDQTKLLYAGPNRLIRTRVSELHLPPGGSMRAPGEAVGLLALECAMDELAEKLKLDPVELRIRNDIQHDPEKGPKRPYSSRKLVKALREGAKAFGWEKRQATPAQVREGEWLIGMGMASAFRKNLVQPSGARVRLERGGKLTVETQMTDIGTGSYTILGQVAAEMLGLRLEDVTVKLGDSDFPKASGSGGSFGANSSTTGLYYACEELRQVISGQFGYDPRTTEFKNGEVWSGNHCTLLAKAASQGAVEAEGNVTWGDLSEKFVQASFGAHFAEVAVNAYTGETRVRRLLSAVTAGRILNPVTARSQCLGGMTMGVGAALMEELHVDERFGLFINHDLAEYHVPVHADIPQLDVLFLDELDDKSSPLKAKGIGELGICGVGAAVANAVYNASGVRIRDYPLTLDKVLAGWEAAD</sequence>
<dbReference type="Pfam" id="PF02738">
    <property type="entry name" value="MoCoBD_1"/>
    <property type="match status" value="1"/>
</dbReference>
<dbReference type="Gene3D" id="3.90.1170.50">
    <property type="entry name" value="Aldehyde oxidase/xanthine dehydrogenase, a/b hammerhead"/>
    <property type="match status" value="1"/>
</dbReference>
<comment type="caution">
    <text evidence="2">The sequence shown here is derived from an EMBL/GenBank/DDBJ whole genome shotgun (WGS) entry which is preliminary data.</text>
</comment>
<dbReference type="PANTHER" id="PTHR11908">
    <property type="entry name" value="XANTHINE DEHYDROGENASE"/>
    <property type="match status" value="1"/>
</dbReference>
<dbReference type="GO" id="GO:0016491">
    <property type="term" value="F:oxidoreductase activity"/>
    <property type="evidence" value="ECO:0007669"/>
    <property type="project" value="InterPro"/>
</dbReference>
<feature type="domain" description="Aldehyde oxidase/xanthine dehydrogenase a/b hammerhead" evidence="1">
    <location>
        <begin position="32"/>
        <end position="142"/>
    </location>
</feature>